<feature type="domain" description="THAP-type" evidence="8">
    <location>
        <begin position="16"/>
        <end position="96"/>
    </location>
</feature>
<evidence type="ECO:0000256" key="7">
    <source>
        <dbReference type="SAM" id="Coils"/>
    </source>
</evidence>
<dbReference type="PANTHER" id="PTHR23080">
    <property type="entry name" value="THAP DOMAIN PROTEIN"/>
    <property type="match status" value="1"/>
</dbReference>
<keyword evidence="4" id="KW-0862">Zinc</keyword>
<evidence type="ECO:0000313" key="9">
    <source>
        <dbReference type="Proteomes" id="UP000192220"/>
    </source>
</evidence>
<dbReference type="OrthoDB" id="10020990at2759"/>
<dbReference type="Gene3D" id="6.20.210.20">
    <property type="entry name" value="THAP domain"/>
    <property type="match status" value="1"/>
</dbReference>
<dbReference type="InParanoid" id="A0A2I4BVJ3"/>
<dbReference type="InterPro" id="IPR006612">
    <property type="entry name" value="THAP_Znf"/>
</dbReference>
<sequence length="429" mass="48262">MNGFRLQSRVRFKRRTARHCFVPFCSSSSRHNPTLSFHSFPSDSVLRAQWVAKIHRGNFTQSKHARVCGRHFLPGDFAVTAEGQTKLHKGAVPVLFQWNHYKRPEPRSVRSPAPAVADHDYCWTQSVALGADELVTENDVLQHTIRELEVQLVQLQNQNRSHVSIRPLAGVSDEEVRFYTRFSSFKHFEVFWRLVEPDVKTKMERITGAETTLLPVDELLLFLMFLSLGLPPRDLAERFGVPGAAARRIIETWAHFLYTVLGSNRLWVPPEVVRAHLPAEFSAFPDTQAVLSYVSVSCRAPLPDTAELPDASRLKALVGVAPHGAVTFVSQLYAASTSDRWIFKHCGVARLLGPDVAIMADEGFLADAPCKVYRPAMSSKAYVERSLRWVRENRLFSGDAPLPVCLSVHELFSVACFLLNYQRGLLGTS</sequence>
<dbReference type="GO" id="GO:0003677">
    <property type="term" value="F:DNA binding"/>
    <property type="evidence" value="ECO:0007669"/>
    <property type="project" value="UniProtKB-UniRule"/>
</dbReference>
<dbReference type="GO" id="GO:0008270">
    <property type="term" value="F:zinc ion binding"/>
    <property type="evidence" value="ECO:0007669"/>
    <property type="project" value="UniProtKB-KW"/>
</dbReference>
<dbReference type="RefSeq" id="XP_013871776.1">
    <property type="nucleotide sequence ID" value="XM_014016322.1"/>
</dbReference>
<reference evidence="10" key="1">
    <citation type="submission" date="2025-08" db="UniProtKB">
        <authorList>
            <consortium name="RefSeq"/>
        </authorList>
    </citation>
    <scope>IDENTIFICATION</scope>
</reference>
<evidence type="ECO:0000256" key="6">
    <source>
        <dbReference type="PROSITE-ProRule" id="PRU00309"/>
    </source>
</evidence>
<evidence type="ECO:0000256" key="1">
    <source>
        <dbReference type="ARBA" id="ARBA00001968"/>
    </source>
</evidence>
<dbReference type="PROSITE" id="PS50950">
    <property type="entry name" value="ZF_THAP"/>
    <property type="match status" value="1"/>
</dbReference>
<keyword evidence="3 6" id="KW-0863">Zinc-finger</keyword>
<dbReference type="SMART" id="SM00692">
    <property type="entry name" value="DM3"/>
    <property type="match status" value="1"/>
</dbReference>
<dbReference type="GeneID" id="106523035"/>
<keyword evidence="9" id="KW-1185">Reference proteome</keyword>
<dbReference type="Pfam" id="PF13359">
    <property type="entry name" value="DDE_Tnp_4"/>
    <property type="match status" value="1"/>
</dbReference>
<accession>A0A2I4BVJ3</accession>
<dbReference type="Pfam" id="PF05485">
    <property type="entry name" value="THAP"/>
    <property type="match status" value="1"/>
</dbReference>
<dbReference type="STRING" id="52670.A0A2I4BVJ3"/>
<dbReference type="Proteomes" id="UP000192220">
    <property type="component" value="Unplaced"/>
</dbReference>
<dbReference type="PANTHER" id="PTHR23080:SF133">
    <property type="entry name" value="SI:CH211-262I1.5-RELATED"/>
    <property type="match status" value="1"/>
</dbReference>
<keyword evidence="5 6" id="KW-0238">DNA-binding</keyword>
<gene>
    <name evidence="10" type="primary">LOC106523035</name>
</gene>
<keyword evidence="7" id="KW-0175">Coiled coil</keyword>
<dbReference type="KEGG" id="alim:106523035"/>
<comment type="cofactor">
    <cofactor evidence="1">
        <name>a divalent metal cation</name>
        <dbReference type="ChEBI" id="CHEBI:60240"/>
    </cofactor>
</comment>
<feature type="coiled-coil region" evidence="7">
    <location>
        <begin position="131"/>
        <end position="165"/>
    </location>
</feature>
<evidence type="ECO:0000256" key="5">
    <source>
        <dbReference type="ARBA" id="ARBA00023125"/>
    </source>
</evidence>
<protein>
    <submittedName>
        <fullName evidence="10">Uncharacterized protein LOC106523035</fullName>
    </submittedName>
</protein>
<dbReference type="InterPro" id="IPR027805">
    <property type="entry name" value="Transposase_HTH_dom"/>
</dbReference>
<evidence type="ECO:0000259" key="8">
    <source>
        <dbReference type="PROSITE" id="PS50950"/>
    </source>
</evidence>
<dbReference type="SMART" id="SM00980">
    <property type="entry name" value="THAP"/>
    <property type="match status" value="1"/>
</dbReference>
<keyword evidence="2" id="KW-0479">Metal-binding</keyword>
<proteinExistence type="predicted"/>
<name>A0A2I4BVJ3_AUSLI</name>
<dbReference type="InterPro" id="IPR027806">
    <property type="entry name" value="HARBI1_dom"/>
</dbReference>
<evidence type="ECO:0000256" key="3">
    <source>
        <dbReference type="ARBA" id="ARBA00022771"/>
    </source>
</evidence>
<organism evidence="9 10">
    <name type="scientific">Austrofundulus limnaeus</name>
    <name type="common">Annual killifish</name>
    <dbReference type="NCBI Taxonomy" id="52670"/>
    <lineage>
        <taxon>Eukaryota</taxon>
        <taxon>Metazoa</taxon>
        <taxon>Chordata</taxon>
        <taxon>Craniata</taxon>
        <taxon>Vertebrata</taxon>
        <taxon>Euteleostomi</taxon>
        <taxon>Actinopterygii</taxon>
        <taxon>Neopterygii</taxon>
        <taxon>Teleostei</taxon>
        <taxon>Neoteleostei</taxon>
        <taxon>Acanthomorphata</taxon>
        <taxon>Ovalentaria</taxon>
        <taxon>Atherinomorphae</taxon>
        <taxon>Cyprinodontiformes</taxon>
        <taxon>Rivulidae</taxon>
        <taxon>Austrofundulus</taxon>
    </lineage>
</organism>
<dbReference type="InterPro" id="IPR038441">
    <property type="entry name" value="THAP_Znf_sf"/>
</dbReference>
<evidence type="ECO:0000313" key="10">
    <source>
        <dbReference type="RefSeq" id="XP_013871776.1"/>
    </source>
</evidence>
<dbReference type="SUPFAM" id="SSF57716">
    <property type="entry name" value="Glucocorticoid receptor-like (DNA-binding domain)"/>
    <property type="match status" value="1"/>
</dbReference>
<evidence type="ECO:0000256" key="2">
    <source>
        <dbReference type="ARBA" id="ARBA00022723"/>
    </source>
</evidence>
<dbReference type="Pfam" id="PF13613">
    <property type="entry name" value="HTH_Tnp_4"/>
    <property type="match status" value="1"/>
</dbReference>
<dbReference type="AlphaFoldDB" id="A0A2I4BVJ3"/>
<evidence type="ECO:0000256" key="4">
    <source>
        <dbReference type="ARBA" id="ARBA00022833"/>
    </source>
</evidence>